<dbReference type="InterPro" id="IPR005024">
    <property type="entry name" value="Snf7_fam"/>
</dbReference>
<evidence type="ECO:0000313" key="5">
    <source>
        <dbReference type="Proteomes" id="UP000010556"/>
    </source>
</evidence>
<feature type="compositionally biased region" description="Acidic residues" evidence="3">
    <location>
        <begin position="242"/>
        <end position="253"/>
    </location>
</feature>
<evidence type="ECO:0000313" key="4">
    <source>
        <dbReference type="EMBL" id="ELK30035.1"/>
    </source>
</evidence>
<dbReference type="Gene3D" id="6.10.140.1230">
    <property type="match status" value="2"/>
</dbReference>
<dbReference type="PANTHER" id="PTHR10476">
    <property type="entry name" value="CHARGED MULTIVESICULAR BODY PROTEIN"/>
    <property type="match status" value="1"/>
</dbReference>
<dbReference type="EMBL" id="KB107329">
    <property type="protein sequence ID" value="ELK30035.1"/>
    <property type="molecule type" value="Genomic_DNA"/>
</dbReference>
<evidence type="ECO:0000256" key="2">
    <source>
        <dbReference type="SAM" id="Coils"/>
    </source>
</evidence>
<dbReference type="Pfam" id="PF03357">
    <property type="entry name" value="Snf7"/>
    <property type="match status" value="2"/>
</dbReference>
<dbReference type="Proteomes" id="UP000010556">
    <property type="component" value="Unassembled WGS sequence"/>
</dbReference>
<proteinExistence type="inferred from homology"/>
<comment type="similarity">
    <text evidence="1">Belongs to the SNF7 family.</text>
</comment>
<protein>
    <submittedName>
        <fullName evidence="4">Charged multivesicular body protein 3</fullName>
    </submittedName>
</protein>
<reference evidence="5" key="1">
    <citation type="journal article" date="2013" name="Science">
        <title>Comparative analysis of bat genomes provides insight into the evolution of flight and immunity.</title>
        <authorList>
            <person name="Zhang G."/>
            <person name="Cowled C."/>
            <person name="Shi Z."/>
            <person name="Huang Z."/>
            <person name="Bishop-Lilly K.A."/>
            <person name="Fang X."/>
            <person name="Wynne J.W."/>
            <person name="Xiong Z."/>
            <person name="Baker M.L."/>
            <person name="Zhao W."/>
            <person name="Tachedjian M."/>
            <person name="Zhu Y."/>
            <person name="Zhou P."/>
            <person name="Jiang X."/>
            <person name="Ng J."/>
            <person name="Yang L."/>
            <person name="Wu L."/>
            <person name="Xiao J."/>
            <person name="Feng Y."/>
            <person name="Chen Y."/>
            <person name="Sun X."/>
            <person name="Zhang Y."/>
            <person name="Marsh G.A."/>
            <person name="Crameri G."/>
            <person name="Broder C.C."/>
            <person name="Frey K.G."/>
            <person name="Wang L.F."/>
            <person name="Wang J."/>
        </authorList>
    </citation>
    <scope>NUCLEOTIDE SEQUENCE [LARGE SCALE GENOMIC DNA]</scope>
</reference>
<keyword evidence="5" id="KW-1185">Reference proteome</keyword>
<dbReference type="GO" id="GO:0007034">
    <property type="term" value="P:vacuolar transport"/>
    <property type="evidence" value="ECO:0007669"/>
    <property type="project" value="InterPro"/>
</dbReference>
<evidence type="ECO:0000256" key="1">
    <source>
        <dbReference type="ARBA" id="ARBA00006190"/>
    </source>
</evidence>
<accession>L5LVJ0</accession>
<evidence type="ECO:0000256" key="3">
    <source>
        <dbReference type="SAM" id="MobiDB-lite"/>
    </source>
</evidence>
<feature type="region of interest" description="Disordered" evidence="3">
    <location>
        <begin position="221"/>
        <end position="265"/>
    </location>
</feature>
<name>L5LVJ0_MYODS</name>
<dbReference type="AlphaFoldDB" id="L5LVJ0"/>
<sequence length="265" mass="29404">MGLFGKTQEKPPKELVRATVAAKEGVDLRGAQWSWYSDWTLSHPDWPDIQREEEKVKRSVKDAAKKGQKDVCVVLAKEMIRSRKAVSKLYASKAHMNSVLMGMKNQLDPLARSAESSLARPHPHPDAPICAGQRSGPAVLRVAGSLQKSTEVMKAMQTLVKIPEIQATMRELSKEMMKAGIIEEMLEDTFESMEDQEEMEEEAEMEIDKILFEITAGALGKAPSKVTDALPEPEPPGATAASEEEEEEEEEVLEAMQSRLATLRS</sequence>
<keyword evidence="2" id="KW-0175">Coiled coil</keyword>
<gene>
    <name evidence="4" type="ORF">MDA_GLEAN10011847</name>
</gene>
<feature type="coiled-coil region" evidence="2">
    <location>
        <begin position="186"/>
        <end position="213"/>
    </location>
</feature>
<organism evidence="4 5">
    <name type="scientific">Myotis davidii</name>
    <name type="common">David's myotis</name>
    <dbReference type="NCBI Taxonomy" id="225400"/>
    <lineage>
        <taxon>Eukaryota</taxon>
        <taxon>Metazoa</taxon>
        <taxon>Chordata</taxon>
        <taxon>Craniata</taxon>
        <taxon>Vertebrata</taxon>
        <taxon>Euteleostomi</taxon>
        <taxon>Mammalia</taxon>
        <taxon>Eutheria</taxon>
        <taxon>Laurasiatheria</taxon>
        <taxon>Chiroptera</taxon>
        <taxon>Yangochiroptera</taxon>
        <taxon>Vespertilionidae</taxon>
        <taxon>Myotis</taxon>
    </lineage>
</organism>